<feature type="DNA-binding region" description="H-T-H motif" evidence="2">
    <location>
        <begin position="50"/>
        <end position="69"/>
    </location>
</feature>
<dbReference type="SUPFAM" id="SSF46689">
    <property type="entry name" value="Homeodomain-like"/>
    <property type="match status" value="1"/>
</dbReference>
<accession>A0ABW7XCD6</accession>
<feature type="domain" description="HTH tetR-type" evidence="4">
    <location>
        <begin position="27"/>
        <end position="87"/>
    </location>
</feature>
<evidence type="ECO:0000313" key="6">
    <source>
        <dbReference type="Proteomes" id="UP001611415"/>
    </source>
</evidence>
<dbReference type="RefSeq" id="WP_357409817.1">
    <property type="nucleotide sequence ID" value="NZ_JBEYCD010000017.1"/>
</dbReference>
<dbReference type="InterPro" id="IPR001647">
    <property type="entry name" value="HTH_TetR"/>
</dbReference>
<dbReference type="Gene3D" id="1.10.357.10">
    <property type="entry name" value="Tetracycline Repressor, domain 2"/>
    <property type="match status" value="1"/>
</dbReference>
<dbReference type="InterPro" id="IPR050109">
    <property type="entry name" value="HTH-type_TetR-like_transc_reg"/>
</dbReference>
<proteinExistence type="predicted"/>
<dbReference type="PROSITE" id="PS50977">
    <property type="entry name" value="HTH_TETR_2"/>
    <property type="match status" value="1"/>
</dbReference>
<evidence type="ECO:0000259" key="4">
    <source>
        <dbReference type="PROSITE" id="PS50977"/>
    </source>
</evidence>
<dbReference type="SUPFAM" id="SSF48498">
    <property type="entry name" value="Tetracyclin repressor-like, C-terminal domain"/>
    <property type="match status" value="1"/>
</dbReference>
<dbReference type="PRINTS" id="PR00455">
    <property type="entry name" value="HTHTETR"/>
</dbReference>
<dbReference type="InterPro" id="IPR045823">
    <property type="entry name" value="TetR_C_32"/>
</dbReference>
<keyword evidence="1 2" id="KW-0238">DNA-binding</keyword>
<dbReference type="EMBL" id="JBIRYO010000061">
    <property type="protein sequence ID" value="MFI2478802.1"/>
    <property type="molecule type" value="Genomic_DNA"/>
</dbReference>
<evidence type="ECO:0000313" key="5">
    <source>
        <dbReference type="EMBL" id="MFI2478802.1"/>
    </source>
</evidence>
<protein>
    <submittedName>
        <fullName evidence="5">TetR/AcrR family transcriptional regulator</fullName>
    </submittedName>
</protein>
<dbReference type="InterPro" id="IPR036271">
    <property type="entry name" value="Tet_transcr_reg_TetR-rel_C_sf"/>
</dbReference>
<dbReference type="Pfam" id="PF00440">
    <property type="entry name" value="TetR_N"/>
    <property type="match status" value="1"/>
</dbReference>
<evidence type="ECO:0000256" key="1">
    <source>
        <dbReference type="ARBA" id="ARBA00023125"/>
    </source>
</evidence>
<dbReference type="PANTHER" id="PTHR30055">
    <property type="entry name" value="HTH-TYPE TRANSCRIPTIONAL REGULATOR RUTR"/>
    <property type="match status" value="1"/>
</dbReference>
<dbReference type="InterPro" id="IPR009057">
    <property type="entry name" value="Homeodomain-like_sf"/>
</dbReference>
<dbReference type="Proteomes" id="UP001611415">
    <property type="component" value="Unassembled WGS sequence"/>
</dbReference>
<evidence type="ECO:0000256" key="2">
    <source>
        <dbReference type="PROSITE-ProRule" id="PRU00335"/>
    </source>
</evidence>
<dbReference type="PANTHER" id="PTHR30055:SF160">
    <property type="entry name" value="TRANSCRIPTIONAL REGULATORY PROTEIN (PROBABLY ASNC-FAMILY)-RELATED"/>
    <property type="match status" value="1"/>
</dbReference>
<keyword evidence="6" id="KW-1185">Reference proteome</keyword>
<name>A0ABW7XCD6_9NOCA</name>
<reference evidence="5 6" key="1">
    <citation type="submission" date="2024-10" db="EMBL/GenBank/DDBJ databases">
        <title>The Natural Products Discovery Center: Release of the First 8490 Sequenced Strains for Exploring Actinobacteria Biosynthetic Diversity.</title>
        <authorList>
            <person name="Kalkreuter E."/>
            <person name="Kautsar S.A."/>
            <person name="Yang D."/>
            <person name="Bader C.D."/>
            <person name="Teijaro C.N."/>
            <person name="Fluegel L."/>
            <person name="Davis C.M."/>
            <person name="Simpson J.R."/>
            <person name="Lauterbach L."/>
            <person name="Steele A.D."/>
            <person name="Gui C."/>
            <person name="Meng S."/>
            <person name="Li G."/>
            <person name="Viehrig K."/>
            <person name="Ye F."/>
            <person name="Su P."/>
            <person name="Kiefer A.F."/>
            <person name="Nichols A."/>
            <person name="Cepeda A.J."/>
            <person name="Yan W."/>
            <person name="Fan B."/>
            <person name="Jiang Y."/>
            <person name="Adhikari A."/>
            <person name="Zheng C.-J."/>
            <person name="Schuster L."/>
            <person name="Cowan T.M."/>
            <person name="Smanski M.J."/>
            <person name="Chevrette M.G."/>
            <person name="De Carvalho L.P.S."/>
            <person name="Shen B."/>
        </authorList>
    </citation>
    <scope>NUCLEOTIDE SEQUENCE [LARGE SCALE GENOMIC DNA]</scope>
    <source>
        <strain evidence="5 6">NPDC019275</strain>
    </source>
</reference>
<sequence>MTAAPLDHRQWVDSGGMDERNGRARRDLRRRRVLAAATEVFAARGYHAAKMDQIAERAGYPKPALYEHFATKLDLYLAVLCDPINVLVESVRQALRSPVSNRERVHGAVEAYFDFVDQDIERFRLVFDSDAASEPSVQWRVGRGTDACVEAVAQLVADDSGLDARQARLLAAGLVGASRFAAQYWFETGRVITKSDAVEAVVALCWGGLCRVPLDRNSRVAAM</sequence>
<comment type="caution">
    <text evidence="5">The sequence shown here is derived from an EMBL/GenBank/DDBJ whole genome shotgun (WGS) entry which is preliminary data.</text>
</comment>
<dbReference type="Pfam" id="PF19344">
    <property type="entry name" value="TetR_C_32"/>
    <property type="match status" value="1"/>
</dbReference>
<organism evidence="5 6">
    <name type="scientific">Nocardia xishanensis</name>
    <dbReference type="NCBI Taxonomy" id="238964"/>
    <lineage>
        <taxon>Bacteria</taxon>
        <taxon>Bacillati</taxon>
        <taxon>Actinomycetota</taxon>
        <taxon>Actinomycetes</taxon>
        <taxon>Mycobacteriales</taxon>
        <taxon>Nocardiaceae</taxon>
        <taxon>Nocardia</taxon>
    </lineage>
</organism>
<feature type="region of interest" description="Disordered" evidence="3">
    <location>
        <begin position="1"/>
        <end position="23"/>
    </location>
</feature>
<gene>
    <name evidence="5" type="ORF">ACH49W_36185</name>
</gene>
<evidence type="ECO:0000256" key="3">
    <source>
        <dbReference type="SAM" id="MobiDB-lite"/>
    </source>
</evidence>